<dbReference type="PANTHER" id="PTHR31468">
    <property type="entry name" value="1,3-BETA-GLUCANOSYLTRANSFERASE GAS1"/>
    <property type="match status" value="1"/>
</dbReference>
<dbReference type="GO" id="GO:0005886">
    <property type="term" value="C:plasma membrane"/>
    <property type="evidence" value="ECO:0007669"/>
    <property type="project" value="UniProtKB-SubCell"/>
</dbReference>
<evidence type="ECO:0000256" key="8">
    <source>
        <dbReference type="ARBA" id="ARBA00023288"/>
    </source>
</evidence>
<sequence length="453" mass="49505">MKSLALVSALAATNAVHGSLAASVRHKPRAEIEPITIKGNAFFQGNKRFYIRGLDYQPGGSSANVDPLADPKICLKDIEKFKKLGINVIRVYSTDNSKDHDECMNALADAGIYVVLDANNPLYSINRNDPHGSYNTPYLQSVFATIDAFAKYPNTMAFFSGNEVIHDLKNTTLTAPYVKATDRDMRAYIKARGYRKIPVGYSAADVSTNRMQTAHYFNCGSDEERSDFFAFNDYSWCTSDFVTSGWNKKVEAFKDYGIPIFLSEYGCNHNKRNFGELESLMHRNMTSVYSGGLMYEYSMEENKYGIVQIKGGEKGSKDQTGERIELEEFAAFANALKKYPAPDDDGGYNPVSKASACPPADDHWDVHTEKLPAMPEGARKFLKEGAGKGPGLNGPGSQWAVDQASSSTPGTFEDSDGSSDSSDSDESAAVRGTVGYAAFVISGVAMLLGALAW</sequence>
<reference evidence="11 12" key="1">
    <citation type="journal article" date="2011" name="Cell">
        <title>Insight into structure and assembly of the nuclear pore complex by utilizing the genome of a eukaryotic thermophile.</title>
        <authorList>
            <person name="Amlacher S."/>
            <person name="Sarges P."/>
            <person name="Flemming D."/>
            <person name="van Noort V."/>
            <person name="Kunze R."/>
            <person name="Devos D.P."/>
            <person name="Arumugam M."/>
            <person name="Bork P."/>
            <person name="Hurt E."/>
        </authorList>
    </citation>
    <scope>NUCLEOTIDE SEQUENCE [LARGE SCALE GENOMIC DNA]</scope>
    <source>
        <strain evidence="12">DSM 1495 / CBS 144.50 / IMI 039719</strain>
    </source>
</reference>
<dbReference type="SUPFAM" id="SSF51445">
    <property type="entry name" value="(Trans)glycosidases"/>
    <property type="match status" value="1"/>
</dbReference>
<feature type="chain" id="PRO_5005130804" description="1,3-beta-glucanosyltransferase" evidence="9">
    <location>
        <begin position="22"/>
        <end position="453"/>
    </location>
</feature>
<dbReference type="STRING" id="759272.G0S6S8"/>
<feature type="compositionally biased region" description="Acidic residues" evidence="10">
    <location>
        <begin position="413"/>
        <end position="426"/>
    </location>
</feature>
<comment type="subcellular location">
    <subcellularLocation>
        <location evidence="1 9">Cell membrane</location>
        <topology evidence="1 9">Lipid-anchor</topology>
        <topology evidence="1 9">GPI-anchor</topology>
    </subcellularLocation>
</comment>
<feature type="region of interest" description="Disordered" evidence="10">
    <location>
        <begin position="343"/>
        <end position="365"/>
    </location>
</feature>
<keyword evidence="3 9" id="KW-0336">GPI-anchor</keyword>
<evidence type="ECO:0000313" key="12">
    <source>
        <dbReference type="Proteomes" id="UP000008066"/>
    </source>
</evidence>
<dbReference type="GeneID" id="18257584"/>
<evidence type="ECO:0000256" key="10">
    <source>
        <dbReference type="SAM" id="MobiDB-lite"/>
    </source>
</evidence>
<keyword evidence="5 9" id="KW-0732">Signal</keyword>
<dbReference type="HOGENOM" id="CLU_021855_1_0_1"/>
<dbReference type="GO" id="GO:0098552">
    <property type="term" value="C:side of membrane"/>
    <property type="evidence" value="ECO:0007669"/>
    <property type="project" value="UniProtKB-KW"/>
</dbReference>
<evidence type="ECO:0000256" key="6">
    <source>
        <dbReference type="ARBA" id="ARBA00023136"/>
    </source>
</evidence>
<name>G0S6S8_CHATD</name>
<dbReference type="Gene3D" id="3.20.20.80">
    <property type="entry name" value="Glycosidases"/>
    <property type="match status" value="1"/>
</dbReference>
<dbReference type="InterPro" id="IPR017853">
    <property type="entry name" value="GH"/>
</dbReference>
<comment type="similarity">
    <text evidence="2 9">Belongs to the glycosyl hydrolase 72 family.</text>
</comment>
<evidence type="ECO:0000256" key="1">
    <source>
        <dbReference type="ARBA" id="ARBA00004609"/>
    </source>
</evidence>
<dbReference type="FunFam" id="3.20.20.80:FF:000032">
    <property type="entry name" value="1,3-beta-glucanosyltransferase"/>
    <property type="match status" value="1"/>
</dbReference>
<organism evidence="12">
    <name type="scientific">Chaetomium thermophilum (strain DSM 1495 / CBS 144.50 / IMI 039719)</name>
    <name type="common">Thermochaetoides thermophila</name>
    <dbReference type="NCBI Taxonomy" id="759272"/>
    <lineage>
        <taxon>Eukaryota</taxon>
        <taxon>Fungi</taxon>
        <taxon>Dikarya</taxon>
        <taxon>Ascomycota</taxon>
        <taxon>Pezizomycotina</taxon>
        <taxon>Sordariomycetes</taxon>
        <taxon>Sordariomycetidae</taxon>
        <taxon>Sordariales</taxon>
        <taxon>Chaetomiaceae</taxon>
        <taxon>Thermochaetoides</taxon>
    </lineage>
</organism>
<dbReference type="GO" id="GO:0071970">
    <property type="term" value="P:fungal-type cell wall (1-&gt;3)-beta-D-glucan biosynthetic process"/>
    <property type="evidence" value="ECO:0007669"/>
    <property type="project" value="TreeGrafter"/>
</dbReference>
<evidence type="ECO:0000256" key="4">
    <source>
        <dbReference type="ARBA" id="ARBA00022679"/>
    </source>
</evidence>
<dbReference type="EC" id="2.4.1.-" evidence="9"/>
<dbReference type="Proteomes" id="UP000008066">
    <property type="component" value="Unassembled WGS sequence"/>
</dbReference>
<gene>
    <name evidence="11" type="ORF">CTHT_0035460</name>
</gene>
<comment type="function">
    <text evidence="9">Splits internally a 1,3-beta-glucan molecule and transfers the newly generated reducing end (the donor) to the non-reducing end of another 1,3-beta-glucan molecule (the acceptor) forming a 1,3-beta linkage, resulting in the elongation of 1,3-beta-glucan chains in the cell wall.</text>
</comment>
<dbReference type="OMA" id="MRAYIKA"/>
<dbReference type="PANTHER" id="PTHR31468:SF5">
    <property type="entry name" value="1,3-BETA-GLUCANOSYLTRANSFERASE GAS5"/>
    <property type="match status" value="1"/>
</dbReference>
<dbReference type="KEGG" id="cthr:CTHT_0035460"/>
<dbReference type="EMBL" id="GL988041">
    <property type="protein sequence ID" value="EGS21680.1"/>
    <property type="molecule type" value="Genomic_DNA"/>
</dbReference>
<protein>
    <recommendedName>
        <fullName evidence="9">1,3-beta-glucanosyltransferase</fullName>
        <ecNumber evidence="9">2.4.1.-</ecNumber>
    </recommendedName>
</protein>
<dbReference type="RefSeq" id="XP_006693976.1">
    <property type="nucleotide sequence ID" value="XM_006693913.1"/>
</dbReference>
<evidence type="ECO:0000256" key="2">
    <source>
        <dbReference type="ARBA" id="ARBA00007528"/>
    </source>
</evidence>
<dbReference type="GO" id="GO:0031505">
    <property type="term" value="P:fungal-type cell wall organization"/>
    <property type="evidence" value="ECO:0007669"/>
    <property type="project" value="TreeGrafter"/>
</dbReference>
<dbReference type="AlphaFoldDB" id="G0S6S8"/>
<proteinExistence type="inferred from homology"/>
<dbReference type="GO" id="GO:0042124">
    <property type="term" value="F:1,3-beta-glucanosyltransferase activity"/>
    <property type="evidence" value="ECO:0007669"/>
    <property type="project" value="TreeGrafter"/>
</dbReference>
<keyword evidence="6 9" id="KW-0472">Membrane</keyword>
<evidence type="ECO:0000256" key="3">
    <source>
        <dbReference type="ARBA" id="ARBA00022622"/>
    </source>
</evidence>
<keyword evidence="7" id="KW-0325">Glycoprotein</keyword>
<dbReference type="OrthoDB" id="421038at2759"/>
<feature type="signal peptide" evidence="9">
    <location>
        <begin position="1"/>
        <end position="21"/>
    </location>
</feature>
<dbReference type="eggNOG" id="ENOG502QRZZ">
    <property type="taxonomic scope" value="Eukaryota"/>
</dbReference>
<keyword evidence="12" id="KW-1185">Reference proteome</keyword>
<evidence type="ECO:0000256" key="5">
    <source>
        <dbReference type="ARBA" id="ARBA00022729"/>
    </source>
</evidence>
<dbReference type="InterPro" id="IPR004886">
    <property type="entry name" value="Glucanosyltransferase"/>
</dbReference>
<accession>G0S6S8</accession>
<evidence type="ECO:0000256" key="7">
    <source>
        <dbReference type="ARBA" id="ARBA00023180"/>
    </source>
</evidence>
<keyword evidence="4 9" id="KW-0808">Transferase</keyword>
<dbReference type="Pfam" id="PF03198">
    <property type="entry name" value="Glyco_hydro_72"/>
    <property type="match status" value="1"/>
</dbReference>
<evidence type="ECO:0000256" key="9">
    <source>
        <dbReference type="RuleBase" id="RU361209"/>
    </source>
</evidence>
<feature type="region of interest" description="Disordered" evidence="10">
    <location>
        <begin position="381"/>
        <end position="427"/>
    </location>
</feature>
<keyword evidence="8 9" id="KW-0449">Lipoprotein</keyword>
<evidence type="ECO:0000313" key="11">
    <source>
        <dbReference type="EMBL" id="EGS21680.1"/>
    </source>
</evidence>